<dbReference type="STRING" id="1365484.W6QQ33"/>
<proteinExistence type="predicted"/>
<evidence type="ECO:0000256" key="3">
    <source>
        <dbReference type="SAM" id="Coils"/>
    </source>
</evidence>
<dbReference type="Pfam" id="PF00012">
    <property type="entry name" value="HSP70"/>
    <property type="match status" value="1"/>
</dbReference>
<feature type="region of interest" description="Disordered" evidence="4">
    <location>
        <begin position="1"/>
        <end position="60"/>
    </location>
</feature>
<dbReference type="SUPFAM" id="SSF53067">
    <property type="entry name" value="Actin-like ATPase domain"/>
    <property type="match status" value="2"/>
</dbReference>
<accession>W6QQ33</accession>
<evidence type="ECO:0000313" key="5">
    <source>
        <dbReference type="EMBL" id="CDM31667.1"/>
    </source>
</evidence>
<name>W6QQ33_PENRF</name>
<protein>
    <submittedName>
        <fullName evidence="5">Heat shock protein Hsp70</fullName>
    </submittedName>
</protein>
<dbReference type="OMA" id="YWGYQAR"/>
<feature type="compositionally biased region" description="Polar residues" evidence="4">
    <location>
        <begin position="164"/>
        <end position="183"/>
    </location>
</feature>
<dbReference type="PANTHER" id="PTHR42749:SF8">
    <property type="entry name" value="HSP70 FAMILY PROTEIN (AFU_ORTHOLOGUE AFUA_3G13740)"/>
    <property type="match status" value="1"/>
</dbReference>
<feature type="compositionally biased region" description="Polar residues" evidence="4">
    <location>
        <begin position="46"/>
        <end position="58"/>
    </location>
</feature>
<feature type="coiled-coil region" evidence="3">
    <location>
        <begin position="341"/>
        <end position="368"/>
    </location>
</feature>
<gene>
    <name evidence="5" type="ORF">PROQFM164_S02g001818</name>
</gene>
<dbReference type="OrthoDB" id="2963168at2759"/>
<feature type="region of interest" description="Disordered" evidence="4">
    <location>
        <begin position="164"/>
        <end position="185"/>
    </location>
</feature>
<feature type="compositionally biased region" description="Polar residues" evidence="4">
    <location>
        <begin position="27"/>
        <end position="36"/>
    </location>
</feature>
<dbReference type="GO" id="GO:0005524">
    <property type="term" value="F:ATP binding"/>
    <property type="evidence" value="ECO:0007669"/>
    <property type="project" value="UniProtKB-KW"/>
</dbReference>
<dbReference type="GO" id="GO:0140662">
    <property type="term" value="F:ATP-dependent protein folding chaperone"/>
    <property type="evidence" value="ECO:0007669"/>
    <property type="project" value="InterPro"/>
</dbReference>
<dbReference type="InterPro" id="IPR043129">
    <property type="entry name" value="ATPase_NBD"/>
</dbReference>
<reference evidence="5" key="1">
    <citation type="journal article" date="2014" name="Nat. Commun.">
        <title>Multiple recent horizontal transfers of a large genomic region in cheese making fungi.</title>
        <authorList>
            <person name="Cheeseman K."/>
            <person name="Ropars J."/>
            <person name="Renault P."/>
            <person name="Dupont J."/>
            <person name="Gouzy J."/>
            <person name="Branca A."/>
            <person name="Abraham A.L."/>
            <person name="Ceppi M."/>
            <person name="Conseiller E."/>
            <person name="Debuchy R."/>
            <person name="Malagnac F."/>
            <person name="Goarin A."/>
            <person name="Silar P."/>
            <person name="Lacoste S."/>
            <person name="Sallet E."/>
            <person name="Bensimon A."/>
            <person name="Giraud T."/>
            <person name="Brygoo Y."/>
        </authorList>
    </citation>
    <scope>NUCLEOTIDE SEQUENCE [LARGE SCALE GENOMIC DNA]</scope>
    <source>
        <strain evidence="5">FM164</strain>
    </source>
</reference>
<evidence type="ECO:0000313" key="6">
    <source>
        <dbReference type="Proteomes" id="UP000030686"/>
    </source>
</evidence>
<dbReference type="Proteomes" id="UP000030686">
    <property type="component" value="Unassembled WGS sequence"/>
</dbReference>
<dbReference type="PANTHER" id="PTHR42749">
    <property type="entry name" value="CELL SHAPE-DETERMINING PROTEIN MREB"/>
    <property type="match status" value="1"/>
</dbReference>
<dbReference type="Gene3D" id="3.30.420.40">
    <property type="match status" value="2"/>
</dbReference>
<keyword evidence="2" id="KW-0067">ATP-binding</keyword>
<keyword evidence="3" id="KW-0175">Coiled coil</keyword>
<keyword evidence="5" id="KW-0346">Stress response</keyword>
<keyword evidence="1" id="KW-0547">Nucleotide-binding</keyword>
<keyword evidence="6" id="KW-1185">Reference proteome</keyword>
<dbReference type="InterPro" id="IPR013126">
    <property type="entry name" value="Hsp_70_fam"/>
</dbReference>
<dbReference type="AlphaFoldDB" id="W6QQ33"/>
<sequence>MPPTSKRSMPYRKRRYEDILSDDNERITSSSSNKTVGEQPVDSPGSKRSNGNPRTPNPTFLVGIDFGTTMTSVSYYKFKLGKRPTTGISKNAIKSVIAWPNAASSHNRGEVPSESLYLGDDFYWGYGAQLKAQEVLPNEALDASNKPIKFSKLLLADLLSGHNHQGNRGSSTNGSYTDSQTNKAAPPYEDLEETLKALGKDVNDVIRDYLVEVFRHTKKHLGQFESFKDTSKVELALSVPAGWPLKASWSLQEILKQSVEAVGFGQGFDLFLVNEPEAASAFALDQLVGAKSLMTGETFIVCDAGGGTVDVTTYTIDSRSPFRFSEAATPTGGNFGSVYVNHAMERHFRDLLRNNESLEQKNISAEEQLQHNILPHFEGTLKRVFDNSQGLDGFEYFIVHGLEADDTKGFYKNRVKVPWSEVFGWFQDSLNGIAKLIQEQIVASKEKKRFVQKIMLVGGYSQSPTLRQFLKKEFQELQPLYQSDWEAETLVSRGAVYRAIDKSNGPSRQIMANIGILQNEEYDNKYPGHRDTPGGTRHPKDKKLYVHRCVNWVIKRGQIVAFDDCFSETLYQQFGENEDWDFSQRLYYSDIENAQDHYQITHPYNLGCESAGMISVDLTKWKEEYPVPLKGSQGNKYYEIWYDVRMELHGRNLKVSLVYPPGKEMRSSLEICIAASFTPGTE</sequence>
<organism evidence="5 6">
    <name type="scientific">Penicillium roqueforti (strain FM164)</name>
    <dbReference type="NCBI Taxonomy" id="1365484"/>
    <lineage>
        <taxon>Eukaryota</taxon>
        <taxon>Fungi</taxon>
        <taxon>Dikarya</taxon>
        <taxon>Ascomycota</taxon>
        <taxon>Pezizomycotina</taxon>
        <taxon>Eurotiomycetes</taxon>
        <taxon>Eurotiomycetidae</taxon>
        <taxon>Eurotiales</taxon>
        <taxon>Aspergillaceae</taxon>
        <taxon>Penicillium</taxon>
    </lineage>
</organism>
<evidence type="ECO:0000256" key="4">
    <source>
        <dbReference type="SAM" id="MobiDB-lite"/>
    </source>
</evidence>
<evidence type="ECO:0000256" key="2">
    <source>
        <dbReference type="ARBA" id="ARBA00022840"/>
    </source>
</evidence>
<dbReference type="CDD" id="cd10170">
    <property type="entry name" value="ASKHA_NBD_HSP70"/>
    <property type="match status" value="1"/>
</dbReference>
<dbReference type="EMBL" id="HG792016">
    <property type="protein sequence ID" value="CDM31667.1"/>
    <property type="molecule type" value="Genomic_DNA"/>
</dbReference>
<evidence type="ECO:0000256" key="1">
    <source>
        <dbReference type="ARBA" id="ARBA00022741"/>
    </source>
</evidence>
<feature type="compositionally biased region" description="Basic and acidic residues" evidence="4">
    <location>
        <begin position="15"/>
        <end position="26"/>
    </location>
</feature>